<evidence type="ECO:0000313" key="2">
    <source>
        <dbReference type="Proteomes" id="UP000194641"/>
    </source>
</evidence>
<accession>A0A252AJU3</accession>
<proteinExistence type="predicted"/>
<organism evidence="1 2">
    <name type="scientific">Acetobacter indonesiensis</name>
    <dbReference type="NCBI Taxonomy" id="104101"/>
    <lineage>
        <taxon>Bacteria</taxon>
        <taxon>Pseudomonadati</taxon>
        <taxon>Pseudomonadota</taxon>
        <taxon>Alphaproteobacteria</taxon>
        <taxon>Acetobacterales</taxon>
        <taxon>Acetobacteraceae</taxon>
        <taxon>Acetobacter</taxon>
    </lineage>
</organism>
<dbReference type="AlphaFoldDB" id="A0A252AJU3"/>
<sequence>MCEKRLRAQHHSSQKKMLQMMLVKMLGNRSAIKMGRKSLMEKKAVPALMFWTQLRVKVMKSKTIILQRIHLV</sequence>
<protein>
    <submittedName>
        <fullName evidence="1">Uncharacterized protein</fullName>
    </submittedName>
</protein>
<dbReference type="Proteomes" id="UP000194641">
    <property type="component" value="Unassembled WGS sequence"/>
</dbReference>
<evidence type="ECO:0000313" key="1">
    <source>
        <dbReference type="EMBL" id="OUI89869.1"/>
    </source>
</evidence>
<name>A0A252AJU3_9PROT</name>
<gene>
    <name evidence="1" type="ORF">HK17_15305</name>
</gene>
<dbReference type="EMBL" id="JOPA01000068">
    <property type="protein sequence ID" value="OUI89869.1"/>
    <property type="molecule type" value="Genomic_DNA"/>
</dbReference>
<comment type="caution">
    <text evidence="1">The sequence shown here is derived from an EMBL/GenBank/DDBJ whole genome shotgun (WGS) entry which is preliminary data.</text>
</comment>
<reference evidence="2" key="1">
    <citation type="submission" date="2014-06" db="EMBL/GenBank/DDBJ databases">
        <authorList>
            <person name="Winans N.J."/>
            <person name="Newell P.D."/>
            <person name="Douglas A.E."/>
        </authorList>
    </citation>
    <scope>NUCLEOTIDE SEQUENCE [LARGE SCALE GENOMIC DNA]</scope>
</reference>